<dbReference type="Proteomes" id="UP000593565">
    <property type="component" value="Unassembled WGS sequence"/>
</dbReference>
<proteinExistence type="predicted"/>
<accession>A0A7J5ZUK5</accession>
<comment type="caution">
    <text evidence="2">The sequence shown here is derived from an EMBL/GenBank/DDBJ whole genome shotgun (WGS) entry which is preliminary data.</text>
</comment>
<feature type="non-terminal residue" evidence="2">
    <location>
        <position position="1"/>
    </location>
</feature>
<evidence type="ECO:0000256" key="1">
    <source>
        <dbReference type="SAM" id="MobiDB-lite"/>
    </source>
</evidence>
<gene>
    <name evidence="2" type="ORF">AMELA_G00237660</name>
</gene>
<name>A0A7J5ZUK5_AMEME</name>
<protein>
    <submittedName>
        <fullName evidence="2">Uncharacterized protein</fullName>
    </submittedName>
</protein>
<keyword evidence="3" id="KW-1185">Reference proteome</keyword>
<dbReference type="EMBL" id="JAAGNN010000022">
    <property type="protein sequence ID" value="KAF4074275.1"/>
    <property type="molecule type" value="Genomic_DNA"/>
</dbReference>
<feature type="region of interest" description="Disordered" evidence="1">
    <location>
        <begin position="1"/>
        <end position="30"/>
    </location>
</feature>
<organism evidence="2 3">
    <name type="scientific">Ameiurus melas</name>
    <name type="common">Black bullhead</name>
    <name type="synonym">Silurus melas</name>
    <dbReference type="NCBI Taxonomy" id="219545"/>
    <lineage>
        <taxon>Eukaryota</taxon>
        <taxon>Metazoa</taxon>
        <taxon>Chordata</taxon>
        <taxon>Craniata</taxon>
        <taxon>Vertebrata</taxon>
        <taxon>Euteleostomi</taxon>
        <taxon>Actinopterygii</taxon>
        <taxon>Neopterygii</taxon>
        <taxon>Teleostei</taxon>
        <taxon>Ostariophysi</taxon>
        <taxon>Siluriformes</taxon>
        <taxon>Ictaluridae</taxon>
        <taxon>Ameiurus</taxon>
    </lineage>
</organism>
<reference evidence="2 3" key="1">
    <citation type="submission" date="2020-02" db="EMBL/GenBank/DDBJ databases">
        <title>A chromosome-scale genome assembly of the black bullhead catfish (Ameiurus melas).</title>
        <authorList>
            <person name="Wen M."/>
            <person name="Zham M."/>
            <person name="Cabau C."/>
            <person name="Klopp C."/>
            <person name="Donnadieu C."/>
            <person name="Roques C."/>
            <person name="Bouchez O."/>
            <person name="Lampietro C."/>
            <person name="Jouanno E."/>
            <person name="Herpin A."/>
            <person name="Louis A."/>
            <person name="Berthelot C."/>
            <person name="Parey E."/>
            <person name="Roest-Crollius H."/>
            <person name="Braasch I."/>
            <person name="Postlethwait J."/>
            <person name="Robinson-Rechavi M."/>
            <person name="Echchiki A."/>
            <person name="Begum T."/>
            <person name="Montfort J."/>
            <person name="Schartl M."/>
            <person name="Bobe J."/>
            <person name="Guiguen Y."/>
        </authorList>
    </citation>
    <scope>NUCLEOTIDE SEQUENCE [LARGE SCALE GENOMIC DNA]</scope>
    <source>
        <strain evidence="2">M_S1</strain>
        <tissue evidence="2">Blood</tissue>
    </source>
</reference>
<evidence type="ECO:0000313" key="2">
    <source>
        <dbReference type="EMBL" id="KAF4074275.1"/>
    </source>
</evidence>
<evidence type="ECO:0000313" key="3">
    <source>
        <dbReference type="Proteomes" id="UP000593565"/>
    </source>
</evidence>
<dbReference type="AlphaFoldDB" id="A0A7J5ZUK5"/>
<sequence length="189" mass="21466">VEESKCTRTNQHRQWTRPHPPPYTAETETGSSPTCVLRQTLRAIIKKFCYESTWNWTCVYIVSTHCEEDGSDGQNISKDHRWRIAEVSCILGSERLQNYNQKTPTSLRVVWKGFKKKIYSHPKTNLSVFSLPDTTGTSNGIGFYGQMKPKQSFLSINTRGGIGTQRGSHMEKYLMPMVKYGGGSLMFCG</sequence>